<accession>A0A9P5JYN4</accession>
<dbReference type="OrthoDB" id="3357985at2759"/>
<dbReference type="Gene3D" id="3.30.710.10">
    <property type="entry name" value="Potassium Channel Kv1.1, Chain A"/>
    <property type="match status" value="1"/>
</dbReference>
<protein>
    <recommendedName>
        <fullName evidence="1">BTB domain-containing protein</fullName>
    </recommendedName>
</protein>
<evidence type="ECO:0000259" key="1">
    <source>
        <dbReference type="PROSITE" id="PS50097"/>
    </source>
</evidence>
<feature type="non-terminal residue" evidence="2">
    <location>
        <position position="1"/>
    </location>
</feature>
<proteinExistence type="predicted"/>
<organism evidence="2 3">
    <name type="scientific">Russula ochroleuca</name>
    <dbReference type="NCBI Taxonomy" id="152965"/>
    <lineage>
        <taxon>Eukaryota</taxon>
        <taxon>Fungi</taxon>
        <taxon>Dikarya</taxon>
        <taxon>Basidiomycota</taxon>
        <taxon>Agaricomycotina</taxon>
        <taxon>Agaricomycetes</taxon>
        <taxon>Russulales</taxon>
        <taxon>Russulaceae</taxon>
        <taxon>Russula</taxon>
    </lineage>
</organism>
<dbReference type="InterPro" id="IPR000210">
    <property type="entry name" value="BTB/POZ_dom"/>
</dbReference>
<evidence type="ECO:0000313" key="3">
    <source>
        <dbReference type="Proteomes" id="UP000759537"/>
    </source>
</evidence>
<reference evidence="2" key="1">
    <citation type="submission" date="2019-10" db="EMBL/GenBank/DDBJ databases">
        <authorList>
            <consortium name="DOE Joint Genome Institute"/>
            <person name="Kuo A."/>
            <person name="Miyauchi S."/>
            <person name="Kiss E."/>
            <person name="Drula E."/>
            <person name="Kohler A."/>
            <person name="Sanchez-Garcia M."/>
            <person name="Andreopoulos B."/>
            <person name="Barry K.W."/>
            <person name="Bonito G."/>
            <person name="Buee M."/>
            <person name="Carver A."/>
            <person name="Chen C."/>
            <person name="Cichocki N."/>
            <person name="Clum A."/>
            <person name="Culley D."/>
            <person name="Crous P.W."/>
            <person name="Fauchery L."/>
            <person name="Girlanda M."/>
            <person name="Hayes R."/>
            <person name="Keri Z."/>
            <person name="LaButti K."/>
            <person name="Lipzen A."/>
            <person name="Lombard V."/>
            <person name="Magnuson J."/>
            <person name="Maillard F."/>
            <person name="Morin E."/>
            <person name="Murat C."/>
            <person name="Nolan M."/>
            <person name="Ohm R."/>
            <person name="Pangilinan J."/>
            <person name="Pereira M."/>
            <person name="Perotto S."/>
            <person name="Peter M."/>
            <person name="Riley R."/>
            <person name="Sitrit Y."/>
            <person name="Stielow B."/>
            <person name="Szollosi G."/>
            <person name="Zifcakova L."/>
            <person name="Stursova M."/>
            <person name="Spatafora J.W."/>
            <person name="Tedersoo L."/>
            <person name="Vaario L.-M."/>
            <person name="Yamada A."/>
            <person name="Yan M."/>
            <person name="Wang P."/>
            <person name="Xu J."/>
            <person name="Bruns T."/>
            <person name="Baldrian P."/>
            <person name="Vilgalys R."/>
            <person name="Henrissat B."/>
            <person name="Grigoriev I.V."/>
            <person name="Hibbett D."/>
            <person name="Nagy L.G."/>
            <person name="Martin F.M."/>
        </authorList>
    </citation>
    <scope>NUCLEOTIDE SEQUENCE</scope>
    <source>
        <strain evidence="2">Prilba</strain>
    </source>
</reference>
<dbReference type="PROSITE" id="PS50097">
    <property type="entry name" value="BTB"/>
    <property type="match status" value="1"/>
</dbReference>
<dbReference type="Pfam" id="PF00651">
    <property type="entry name" value="BTB"/>
    <property type="match status" value="1"/>
</dbReference>
<evidence type="ECO:0000313" key="2">
    <source>
        <dbReference type="EMBL" id="KAF8472314.1"/>
    </source>
</evidence>
<name>A0A9P5JYN4_9AGAM</name>
<dbReference type="EMBL" id="WHVB01000020">
    <property type="protein sequence ID" value="KAF8472314.1"/>
    <property type="molecule type" value="Genomic_DNA"/>
</dbReference>
<feature type="domain" description="BTB" evidence="1">
    <location>
        <begin position="1"/>
        <end position="67"/>
    </location>
</feature>
<keyword evidence="3" id="KW-1185">Reference proteome</keyword>
<dbReference type="SUPFAM" id="SSF54695">
    <property type="entry name" value="POZ domain"/>
    <property type="match status" value="1"/>
</dbReference>
<gene>
    <name evidence="2" type="ORF">DFH94DRAFT_636693</name>
</gene>
<dbReference type="Proteomes" id="UP000759537">
    <property type="component" value="Unassembled WGS sequence"/>
</dbReference>
<dbReference type="AlphaFoldDB" id="A0A9P5JYN4"/>
<comment type="caution">
    <text evidence="2">The sequence shown here is derived from an EMBL/GenBank/DDBJ whole genome shotgun (WGS) entry which is preliminary data.</text>
</comment>
<reference evidence="2" key="2">
    <citation type="journal article" date="2020" name="Nat. Commun.">
        <title>Large-scale genome sequencing of mycorrhizal fungi provides insights into the early evolution of symbiotic traits.</title>
        <authorList>
            <person name="Miyauchi S."/>
            <person name="Kiss E."/>
            <person name="Kuo A."/>
            <person name="Drula E."/>
            <person name="Kohler A."/>
            <person name="Sanchez-Garcia M."/>
            <person name="Morin E."/>
            <person name="Andreopoulos B."/>
            <person name="Barry K.W."/>
            <person name="Bonito G."/>
            <person name="Buee M."/>
            <person name="Carver A."/>
            <person name="Chen C."/>
            <person name="Cichocki N."/>
            <person name="Clum A."/>
            <person name="Culley D."/>
            <person name="Crous P.W."/>
            <person name="Fauchery L."/>
            <person name="Girlanda M."/>
            <person name="Hayes R.D."/>
            <person name="Keri Z."/>
            <person name="LaButti K."/>
            <person name="Lipzen A."/>
            <person name="Lombard V."/>
            <person name="Magnuson J."/>
            <person name="Maillard F."/>
            <person name="Murat C."/>
            <person name="Nolan M."/>
            <person name="Ohm R.A."/>
            <person name="Pangilinan J."/>
            <person name="Pereira M.F."/>
            <person name="Perotto S."/>
            <person name="Peter M."/>
            <person name="Pfister S."/>
            <person name="Riley R."/>
            <person name="Sitrit Y."/>
            <person name="Stielow J.B."/>
            <person name="Szollosi G."/>
            <person name="Zifcakova L."/>
            <person name="Stursova M."/>
            <person name="Spatafora J.W."/>
            <person name="Tedersoo L."/>
            <person name="Vaario L.M."/>
            <person name="Yamada A."/>
            <person name="Yan M."/>
            <person name="Wang P."/>
            <person name="Xu J."/>
            <person name="Bruns T."/>
            <person name="Baldrian P."/>
            <person name="Vilgalys R."/>
            <person name="Dunand C."/>
            <person name="Henrissat B."/>
            <person name="Grigoriev I.V."/>
            <person name="Hibbett D."/>
            <person name="Nagy L.G."/>
            <person name="Martin F.M."/>
        </authorList>
    </citation>
    <scope>NUCLEOTIDE SEQUENCE</scope>
    <source>
        <strain evidence="2">Prilba</strain>
    </source>
</reference>
<sequence>SSDNVNFRVHKSILAMVSPFFKDLLSLPQPFHSEFVNGLPVVQFSESSELLKCLLSILYPVHTVMPNSFDKVLYFLATCQW</sequence>
<dbReference type="InterPro" id="IPR011333">
    <property type="entry name" value="SKP1/BTB/POZ_sf"/>
</dbReference>